<dbReference type="RefSeq" id="WP_093651176.1">
    <property type="nucleotide sequence ID" value="NZ_CTEN01000004.1"/>
</dbReference>
<dbReference type="Pfam" id="PF11674">
    <property type="entry name" value="DUF3270"/>
    <property type="match status" value="1"/>
</dbReference>
<evidence type="ECO:0000313" key="2">
    <source>
        <dbReference type="EMBL" id="CQR25648.1"/>
    </source>
</evidence>
<feature type="transmembrane region" description="Helical" evidence="1">
    <location>
        <begin position="41"/>
        <end position="62"/>
    </location>
</feature>
<reference evidence="3" key="1">
    <citation type="submission" date="2015-03" db="EMBL/GenBank/DDBJ databases">
        <authorList>
            <person name="Urmite Genomes"/>
        </authorList>
    </citation>
    <scope>NUCLEOTIDE SEQUENCE [LARGE SCALE GENOMIC DNA]</scope>
    <source>
        <strain evidence="3">FF10</strain>
    </source>
</reference>
<keyword evidence="1" id="KW-0472">Membrane</keyword>
<gene>
    <name evidence="2" type="ORF">BN1356_01990</name>
</gene>
<sequence>MALRQERPDQFLYEEQFPKEQQVRYQEYQTRKPYENRLRDLLFFINLAIFSIITVMATYVYLSVNFPAFLAFVLGIATGFLALRVIQIALRKQYMRMKLKKRSK</sequence>
<keyword evidence="1" id="KW-1133">Transmembrane helix</keyword>
<dbReference type="EMBL" id="CTEN01000004">
    <property type="protein sequence ID" value="CQR25648.1"/>
    <property type="molecule type" value="Genomic_DNA"/>
</dbReference>
<dbReference type="InterPro" id="IPR021688">
    <property type="entry name" value="DUF3270"/>
</dbReference>
<accession>A0A0E4CTE0</accession>
<feature type="transmembrane region" description="Helical" evidence="1">
    <location>
        <begin position="68"/>
        <end position="90"/>
    </location>
</feature>
<proteinExistence type="predicted"/>
<keyword evidence="3" id="KW-1185">Reference proteome</keyword>
<keyword evidence="1" id="KW-0812">Transmembrane</keyword>
<evidence type="ECO:0000313" key="3">
    <source>
        <dbReference type="Proteomes" id="UP000198604"/>
    </source>
</evidence>
<dbReference type="Proteomes" id="UP000198604">
    <property type="component" value="Unassembled WGS sequence"/>
</dbReference>
<dbReference type="OrthoDB" id="2222673at2"/>
<name>A0A0E4CTE0_9STRE</name>
<evidence type="ECO:0000256" key="1">
    <source>
        <dbReference type="SAM" id="Phobius"/>
    </source>
</evidence>
<protein>
    <submittedName>
        <fullName evidence="2">Membrane protein</fullName>
    </submittedName>
</protein>
<organism evidence="2 3">
    <name type="scientific">Streptococcus varani</name>
    <dbReference type="NCBI Taxonomy" id="1608583"/>
    <lineage>
        <taxon>Bacteria</taxon>
        <taxon>Bacillati</taxon>
        <taxon>Bacillota</taxon>
        <taxon>Bacilli</taxon>
        <taxon>Lactobacillales</taxon>
        <taxon>Streptococcaceae</taxon>
        <taxon>Streptococcus</taxon>
    </lineage>
</organism>
<dbReference type="AlphaFoldDB" id="A0A0E4CTE0"/>